<dbReference type="Pfam" id="PF13639">
    <property type="entry name" value="zf-RING_2"/>
    <property type="match status" value="1"/>
</dbReference>
<proteinExistence type="predicted"/>
<sequence>MESNNDSSSSGSSGREGPNQTGTQAPETRPTRNIMVSIQYAFVSGVRLGANGENPEDGAGEGVTMPPIGDFVLNFTDVPGTATREQLDEVVALASGVAVNRMNRRFNRSRGISKAAFENLPVLKLSEVPQESCSICYDDFEGEAPEPTAENARSRKRARDHKADEDLHSSSSSKKRRSGQDSGQTSEDGEEASGEESNPQPAVLEPPKENEADANNPGSAAYKHSPLKLPCGHIFGRECIRQWTNEHNTCPICRARIVGTDGLADHSVNDDLEDQASLERIRRLLYDTAPEAPGLFHPPSGASSDSASNATSAITNNTASTASSTASNTTTDTPVRSEDSAVPSHATPPALGGAFHNFIVLRPHQQPATDQASTEHQNPDTLPTNPHLPLLPLLTRQGGFPPIPITFINLRRNPQGQQPTVPRTNDGQNDLNDPQTNPNNDINRDNNTHTDNNQESDRLMNIFDHLFSISNNRSQPETTLRTDATPVPTGSPNTPQTENQSDSSTPRPIRSHIFNNLFRFARNLRNNRTPQNDHPLSSVSQMFNTGVASFRNENGVSTTDFSGDMPTPATTQQNQSVSAENRALPPDSRGQDRANDSSDSEVS</sequence>
<feature type="region of interest" description="Disordered" evidence="2">
    <location>
        <begin position="471"/>
        <end position="509"/>
    </location>
</feature>
<feature type="compositionally biased region" description="Polar residues" evidence="2">
    <location>
        <begin position="471"/>
        <end position="506"/>
    </location>
</feature>
<dbReference type="SUPFAM" id="SSF57850">
    <property type="entry name" value="RING/U-box"/>
    <property type="match status" value="1"/>
</dbReference>
<dbReference type="PANTHER" id="PTHR22765:SF416">
    <property type="entry name" value="E3 UBIQUITIN-PROTEIN LIGASE GODZILLA"/>
    <property type="match status" value="1"/>
</dbReference>
<feature type="region of interest" description="Disordered" evidence="2">
    <location>
        <begin position="1"/>
        <end position="32"/>
    </location>
</feature>
<feature type="compositionally biased region" description="Polar residues" evidence="2">
    <location>
        <begin position="412"/>
        <end position="435"/>
    </location>
</feature>
<dbReference type="InterPro" id="IPR013083">
    <property type="entry name" value="Znf_RING/FYVE/PHD"/>
</dbReference>
<feature type="region of interest" description="Disordered" evidence="2">
    <location>
        <begin position="405"/>
        <end position="454"/>
    </location>
</feature>
<feature type="compositionally biased region" description="Polar residues" evidence="2">
    <location>
        <begin position="366"/>
        <end position="376"/>
    </location>
</feature>
<feature type="compositionally biased region" description="Low complexity" evidence="2">
    <location>
        <begin position="379"/>
        <end position="388"/>
    </location>
</feature>
<accession>A0A0P1KYK5</accession>
<dbReference type="GO" id="GO:0061630">
    <property type="term" value="F:ubiquitin protein ligase activity"/>
    <property type="evidence" value="ECO:0007669"/>
    <property type="project" value="TreeGrafter"/>
</dbReference>
<feature type="domain" description="RING-type" evidence="3">
    <location>
        <begin position="229"/>
        <end position="254"/>
    </location>
</feature>
<dbReference type="InterPro" id="IPR001841">
    <property type="entry name" value="Znf_RING"/>
</dbReference>
<dbReference type="GO" id="GO:0008270">
    <property type="term" value="F:zinc ion binding"/>
    <property type="evidence" value="ECO:0007669"/>
    <property type="project" value="UniProtKB-KW"/>
</dbReference>
<dbReference type="SMART" id="SM00184">
    <property type="entry name" value="RING"/>
    <property type="match status" value="1"/>
</dbReference>
<feature type="region of interest" description="Disordered" evidence="2">
    <location>
        <begin position="292"/>
        <end position="311"/>
    </location>
</feature>
<name>A0A0P1KYK5_9SACH</name>
<feature type="compositionally biased region" description="Low complexity" evidence="2">
    <location>
        <begin position="316"/>
        <end position="333"/>
    </location>
</feature>
<evidence type="ECO:0000313" key="4">
    <source>
        <dbReference type="EMBL" id="CUS25142.1"/>
    </source>
</evidence>
<evidence type="ECO:0000259" key="3">
    <source>
        <dbReference type="PROSITE" id="PS50089"/>
    </source>
</evidence>
<dbReference type="AlphaFoldDB" id="A0A0P1KYK5"/>
<feature type="region of interest" description="Disordered" evidence="2">
    <location>
        <begin position="553"/>
        <end position="603"/>
    </location>
</feature>
<dbReference type="Gene3D" id="3.30.40.10">
    <property type="entry name" value="Zinc/RING finger domain, C3HC4 (zinc finger)"/>
    <property type="match status" value="1"/>
</dbReference>
<dbReference type="GO" id="GO:0006511">
    <property type="term" value="P:ubiquitin-dependent protein catabolic process"/>
    <property type="evidence" value="ECO:0007669"/>
    <property type="project" value="TreeGrafter"/>
</dbReference>
<gene>
    <name evidence="4" type="ORF">LAQU0_S28e00408g</name>
</gene>
<dbReference type="EMBL" id="LN890532">
    <property type="protein sequence ID" value="CUS25142.1"/>
    <property type="molecule type" value="Genomic_DNA"/>
</dbReference>
<keyword evidence="1" id="KW-0862">Zinc</keyword>
<protein>
    <submittedName>
        <fullName evidence="4">LAQU0S28e00408g1_1</fullName>
    </submittedName>
</protein>
<feature type="compositionally biased region" description="Low complexity" evidence="2">
    <location>
        <begin position="1"/>
        <end position="13"/>
    </location>
</feature>
<dbReference type="InterPro" id="IPR051826">
    <property type="entry name" value="E3_ubiquitin-ligase_domain"/>
</dbReference>
<keyword evidence="5" id="KW-1185">Reference proteome</keyword>
<evidence type="ECO:0000256" key="2">
    <source>
        <dbReference type="SAM" id="MobiDB-lite"/>
    </source>
</evidence>
<feature type="compositionally biased region" description="Low complexity" evidence="2">
    <location>
        <begin position="302"/>
        <end position="311"/>
    </location>
</feature>
<dbReference type="GO" id="GO:0005737">
    <property type="term" value="C:cytoplasm"/>
    <property type="evidence" value="ECO:0007669"/>
    <property type="project" value="TreeGrafter"/>
</dbReference>
<dbReference type="PROSITE" id="PS50089">
    <property type="entry name" value="ZF_RING_2"/>
    <property type="match status" value="1"/>
</dbReference>
<dbReference type="PANTHER" id="PTHR22765">
    <property type="entry name" value="RING FINGER AND PROTEASE ASSOCIATED DOMAIN-CONTAINING"/>
    <property type="match status" value="1"/>
</dbReference>
<feature type="compositionally biased region" description="Polar residues" evidence="2">
    <location>
        <begin position="568"/>
        <end position="579"/>
    </location>
</feature>
<keyword evidence="1" id="KW-0479">Metal-binding</keyword>
<feature type="region of interest" description="Disordered" evidence="2">
    <location>
        <begin position="316"/>
        <end position="350"/>
    </location>
</feature>
<keyword evidence="1" id="KW-0863">Zinc-finger</keyword>
<feature type="region of interest" description="Disordered" evidence="2">
    <location>
        <begin position="366"/>
        <end position="388"/>
    </location>
</feature>
<feature type="region of interest" description="Disordered" evidence="2">
    <location>
        <begin position="139"/>
        <end position="221"/>
    </location>
</feature>
<evidence type="ECO:0000256" key="1">
    <source>
        <dbReference type="PROSITE-ProRule" id="PRU00175"/>
    </source>
</evidence>
<organism evidence="4 5">
    <name type="scientific">Lachancea quebecensis</name>
    <dbReference type="NCBI Taxonomy" id="1654605"/>
    <lineage>
        <taxon>Eukaryota</taxon>
        <taxon>Fungi</taxon>
        <taxon>Dikarya</taxon>
        <taxon>Ascomycota</taxon>
        <taxon>Saccharomycotina</taxon>
        <taxon>Saccharomycetes</taxon>
        <taxon>Saccharomycetales</taxon>
        <taxon>Saccharomycetaceae</taxon>
        <taxon>Lachancea</taxon>
    </lineage>
</organism>
<dbReference type="OrthoDB" id="8062037at2759"/>
<reference evidence="5" key="1">
    <citation type="submission" date="2015-10" db="EMBL/GenBank/DDBJ databases">
        <authorList>
            <person name="Devillers H."/>
        </authorList>
    </citation>
    <scope>NUCLEOTIDE SEQUENCE [LARGE SCALE GENOMIC DNA]</scope>
</reference>
<evidence type="ECO:0000313" key="5">
    <source>
        <dbReference type="Proteomes" id="UP000236544"/>
    </source>
</evidence>
<dbReference type="Proteomes" id="UP000236544">
    <property type="component" value="Unassembled WGS sequence"/>
</dbReference>